<dbReference type="STRING" id="1672749.BJF92_06105"/>
<dbReference type="EMBL" id="MKIO01000039">
    <property type="protein sequence ID" value="OLP53712.1"/>
    <property type="molecule type" value="Genomic_DNA"/>
</dbReference>
<dbReference type="AlphaFoldDB" id="A0A1Q9AFG7"/>
<proteinExistence type="predicted"/>
<feature type="transmembrane region" description="Helical" evidence="6">
    <location>
        <begin position="244"/>
        <end position="270"/>
    </location>
</feature>
<dbReference type="PIRSF" id="PIRSF035875">
    <property type="entry name" value="RNase_BN"/>
    <property type="match status" value="1"/>
</dbReference>
<dbReference type="PANTHER" id="PTHR30213:SF0">
    <property type="entry name" value="UPF0761 MEMBRANE PROTEIN YIHY"/>
    <property type="match status" value="1"/>
</dbReference>
<evidence type="ECO:0000256" key="4">
    <source>
        <dbReference type="ARBA" id="ARBA00022989"/>
    </source>
</evidence>
<dbReference type="EMBL" id="MSPX01000015">
    <property type="protein sequence ID" value="OQP85219.1"/>
    <property type="molecule type" value="Genomic_DNA"/>
</dbReference>
<evidence type="ECO:0000313" key="10">
    <source>
        <dbReference type="Proteomes" id="UP000192652"/>
    </source>
</evidence>
<dbReference type="GO" id="GO:0005886">
    <property type="term" value="C:plasma membrane"/>
    <property type="evidence" value="ECO:0007669"/>
    <property type="project" value="UniProtKB-SubCell"/>
</dbReference>
<evidence type="ECO:0000256" key="6">
    <source>
        <dbReference type="SAM" id="Phobius"/>
    </source>
</evidence>
<keyword evidence="10" id="KW-1185">Reference proteome</keyword>
<dbReference type="PANTHER" id="PTHR30213">
    <property type="entry name" value="INNER MEMBRANE PROTEIN YHJD"/>
    <property type="match status" value="1"/>
</dbReference>
<feature type="transmembrane region" description="Helical" evidence="6">
    <location>
        <begin position="180"/>
        <end position="200"/>
    </location>
</feature>
<keyword evidence="2" id="KW-1003">Cell membrane</keyword>
<dbReference type="Proteomes" id="UP000186143">
    <property type="component" value="Unassembled WGS sequence"/>
</dbReference>
<name>A0A1Q9AFG7_9HYPH</name>
<evidence type="ECO:0000256" key="3">
    <source>
        <dbReference type="ARBA" id="ARBA00022692"/>
    </source>
</evidence>
<evidence type="ECO:0000313" key="9">
    <source>
        <dbReference type="Proteomes" id="UP000186143"/>
    </source>
</evidence>
<accession>A0A1Q9AFG7</accession>
<organism evidence="7 9">
    <name type="scientific">Xaviernesmea rhizosphaerae</name>
    <dbReference type="NCBI Taxonomy" id="1672749"/>
    <lineage>
        <taxon>Bacteria</taxon>
        <taxon>Pseudomonadati</taxon>
        <taxon>Pseudomonadota</taxon>
        <taxon>Alphaproteobacteria</taxon>
        <taxon>Hyphomicrobiales</taxon>
        <taxon>Rhizobiaceae</taxon>
        <taxon>Rhizobium/Agrobacterium group</taxon>
        <taxon>Xaviernesmea</taxon>
    </lineage>
</organism>
<keyword evidence="5 6" id="KW-0472">Membrane</keyword>
<dbReference type="OrthoDB" id="7163777at2"/>
<dbReference type="InterPro" id="IPR017039">
    <property type="entry name" value="Virul_fac_BrkB"/>
</dbReference>
<feature type="transmembrane region" description="Helical" evidence="6">
    <location>
        <begin position="31"/>
        <end position="53"/>
    </location>
</feature>
<evidence type="ECO:0000313" key="8">
    <source>
        <dbReference type="EMBL" id="OQP85219.1"/>
    </source>
</evidence>
<reference evidence="8" key="2">
    <citation type="submission" date="2016-12" db="EMBL/GenBank/DDBJ databases">
        <authorList>
            <person name="Zhang X."/>
            <person name="Zhao J."/>
        </authorList>
    </citation>
    <scope>NUCLEOTIDE SEQUENCE</scope>
    <source>
        <strain evidence="8">RD15</strain>
    </source>
</reference>
<reference evidence="8 10" key="3">
    <citation type="journal article" date="2017" name="Antonie Van Leeuwenhoek">
        <title>Rhizobium rhizosphaerae sp. nov., a novel species isolated from rice rhizosphere.</title>
        <authorList>
            <person name="Zhao J.J."/>
            <person name="Zhang J."/>
            <person name="Zhang R.J."/>
            <person name="Zhang C.W."/>
            <person name="Yin H.Q."/>
            <person name="Zhang X.X."/>
        </authorList>
    </citation>
    <scope>NUCLEOTIDE SEQUENCE [LARGE SCALE GENOMIC DNA]</scope>
    <source>
        <strain evidence="8 10">RD15</strain>
    </source>
</reference>
<evidence type="ECO:0008006" key="11">
    <source>
        <dbReference type="Google" id="ProtNLM"/>
    </source>
</evidence>
<sequence>MPSFLSIGWKVIFDALWHFSEDDGWAMASHVALSTLLAIFPFLIFGTALGSFLGADKFAETAVHLIFDTWPPSIAKPLADEIVQVLTTPRGGLLTVSVLAAAYFASNGVEALRVSLNRAYRVSETRPWYITRLASLGFVLAGVVVLAVLSILLVVVPLALRYADRWLPWLDQLLALVNNWGLVVALLMLIAGLSVAHLWLPDGRRKIADVLPGILVTLLLWSIGAYVFALYLKTFANYVSTYAGLASIMIVLVFLYMTGAIFIVGAEINAAIMKYKVKRMVIQRFRGTDEKTATEAAADPATPAEEARAEAVLDASQKQVAHGLR</sequence>
<dbReference type="RefSeq" id="WP_075636357.1">
    <property type="nucleotide sequence ID" value="NZ_MKIO01000039.1"/>
</dbReference>
<keyword evidence="4 6" id="KW-1133">Transmembrane helix</keyword>
<evidence type="ECO:0000256" key="1">
    <source>
        <dbReference type="ARBA" id="ARBA00004651"/>
    </source>
</evidence>
<evidence type="ECO:0000313" key="7">
    <source>
        <dbReference type="EMBL" id="OLP53712.1"/>
    </source>
</evidence>
<evidence type="ECO:0000256" key="5">
    <source>
        <dbReference type="ARBA" id="ARBA00023136"/>
    </source>
</evidence>
<feature type="transmembrane region" description="Helical" evidence="6">
    <location>
        <begin position="212"/>
        <end position="232"/>
    </location>
</feature>
<reference evidence="7 9" key="1">
    <citation type="submission" date="2016-09" db="EMBL/GenBank/DDBJ databases">
        <title>Rhizobium sp. nov., a novel species isolated from the rice rhizosphere.</title>
        <authorList>
            <person name="Zhao J."/>
            <person name="Zhang X."/>
        </authorList>
    </citation>
    <scope>NUCLEOTIDE SEQUENCE [LARGE SCALE GENOMIC DNA]</scope>
    <source>
        <strain evidence="7 9">MH17</strain>
    </source>
</reference>
<evidence type="ECO:0000256" key="2">
    <source>
        <dbReference type="ARBA" id="ARBA00022475"/>
    </source>
</evidence>
<comment type="caution">
    <text evidence="7">The sequence shown here is derived from an EMBL/GenBank/DDBJ whole genome shotgun (WGS) entry which is preliminary data.</text>
</comment>
<comment type="subcellular location">
    <subcellularLocation>
        <location evidence="1">Cell membrane</location>
        <topology evidence="1">Multi-pass membrane protein</topology>
    </subcellularLocation>
</comment>
<dbReference type="Proteomes" id="UP000192652">
    <property type="component" value="Unassembled WGS sequence"/>
</dbReference>
<feature type="transmembrane region" description="Helical" evidence="6">
    <location>
        <begin position="133"/>
        <end position="160"/>
    </location>
</feature>
<dbReference type="NCBIfam" id="TIGR00765">
    <property type="entry name" value="yihY_not_rbn"/>
    <property type="match status" value="1"/>
</dbReference>
<keyword evidence="3 6" id="KW-0812">Transmembrane</keyword>
<dbReference type="Pfam" id="PF03631">
    <property type="entry name" value="Virul_fac_BrkB"/>
    <property type="match status" value="1"/>
</dbReference>
<protein>
    <recommendedName>
        <fullName evidence="11">YihY/virulence factor BrkB family protein</fullName>
    </recommendedName>
</protein>
<gene>
    <name evidence="7" type="ORF">BJF92_06105</name>
    <name evidence="8" type="ORF">BTR14_16380</name>
</gene>